<reference evidence="3" key="2">
    <citation type="submission" date="2015-01" db="EMBL/GenBank/DDBJ databases">
        <title>Evolutionary Origins and Diversification of the Mycorrhizal Mutualists.</title>
        <authorList>
            <consortium name="DOE Joint Genome Institute"/>
            <consortium name="Mycorrhizal Genomics Consortium"/>
            <person name="Kohler A."/>
            <person name="Kuo A."/>
            <person name="Nagy L.G."/>
            <person name="Floudas D."/>
            <person name="Copeland A."/>
            <person name="Barry K.W."/>
            <person name="Cichocki N."/>
            <person name="Veneault-Fourrey C."/>
            <person name="LaButti K."/>
            <person name="Lindquist E.A."/>
            <person name="Lipzen A."/>
            <person name="Lundell T."/>
            <person name="Morin E."/>
            <person name="Murat C."/>
            <person name="Riley R."/>
            <person name="Ohm R."/>
            <person name="Sun H."/>
            <person name="Tunlid A."/>
            <person name="Henrissat B."/>
            <person name="Grigoriev I.V."/>
            <person name="Hibbett D.S."/>
            <person name="Martin F."/>
        </authorList>
    </citation>
    <scope>NUCLEOTIDE SEQUENCE [LARGE SCALE GENOMIC DNA]</scope>
    <source>
        <strain evidence="3">Ve08.2h10</strain>
    </source>
</reference>
<evidence type="ECO:0000313" key="3">
    <source>
        <dbReference type="Proteomes" id="UP000054538"/>
    </source>
</evidence>
<keyword evidence="3" id="KW-1185">Reference proteome</keyword>
<organism evidence="2 3">
    <name type="scientific">Paxillus rubicundulus Ve08.2h10</name>
    <dbReference type="NCBI Taxonomy" id="930991"/>
    <lineage>
        <taxon>Eukaryota</taxon>
        <taxon>Fungi</taxon>
        <taxon>Dikarya</taxon>
        <taxon>Basidiomycota</taxon>
        <taxon>Agaricomycotina</taxon>
        <taxon>Agaricomycetes</taxon>
        <taxon>Agaricomycetidae</taxon>
        <taxon>Boletales</taxon>
        <taxon>Paxilineae</taxon>
        <taxon>Paxillaceae</taxon>
        <taxon>Paxillus</taxon>
    </lineage>
</organism>
<sequence>MAAQPLNVQQQVYAGYWCVRLAITKPILDIEHVVFNRKLLDDKLLLAWDAMFNKGRTNLNFPMHLLSIIIKLKPTADNGTLQGIDTTGILPNDQQAKQSKVYIKGYTVTNNTITGNLPISDNRWWEPFHQRYVAAMMENTNWERMVKEKEAQKAAATLQATADEILQKKMARVEEE</sequence>
<dbReference type="EMBL" id="KN830607">
    <property type="protein sequence ID" value="KIK72638.1"/>
    <property type="molecule type" value="Genomic_DNA"/>
</dbReference>
<gene>
    <name evidence="2" type="ORF">PAXRUDRAFT_21758</name>
</gene>
<proteinExistence type="predicted"/>
<protein>
    <submittedName>
        <fullName evidence="2">Uncharacterized protein</fullName>
    </submittedName>
</protein>
<name>A0A0D0CAM4_9AGAM</name>
<feature type="coiled-coil region" evidence="1">
    <location>
        <begin position="139"/>
        <end position="168"/>
    </location>
</feature>
<accession>A0A0D0CAM4</accession>
<keyword evidence="1" id="KW-0175">Coiled coil</keyword>
<dbReference type="HOGENOM" id="CLU_087360_1_0_1"/>
<dbReference type="AlphaFoldDB" id="A0A0D0CAM4"/>
<dbReference type="OrthoDB" id="10663107at2759"/>
<dbReference type="Proteomes" id="UP000054538">
    <property type="component" value="Unassembled WGS sequence"/>
</dbReference>
<reference evidence="2 3" key="1">
    <citation type="submission" date="2014-04" db="EMBL/GenBank/DDBJ databases">
        <authorList>
            <consortium name="DOE Joint Genome Institute"/>
            <person name="Kuo A."/>
            <person name="Kohler A."/>
            <person name="Jargeat P."/>
            <person name="Nagy L.G."/>
            <person name="Floudas D."/>
            <person name="Copeland A."/>
            <person name="Barry K.W."/>
            <person name="Cichocki N."/>
            <person name="Veneault-Fourrey C."/>
            <person name="LaButti K."/>
            <person name="Lindquist E.A."/>
            <person name="Lipzen A."/>
            <person name="Lundell T."/>
            <person name="Morin E."/>
            <person name="Murat C."/>
            <person name="Sun H."/>
            <person name="Tunlid A."/>
            <person name="Henrissat B."/>
            <person name="Grigoriev I.V."/>
            <person name="Hibbett D.S."/>
            <person name="Martin F."/>
            <person name="Nordberg H.P."/>
            <person name="Cantor M.N."/>
            <person name="Hua S.X."/>
        </authorList>
    </citation>
    <scope>NUCLEOTIDE SEQUENCE [LARGE SCALE GENOMIC DNA]</scope>
    <source>
        <strain evidence="2 3">Ve08.2h10</strain>
    </source>
</reference>
<dbReference type="InParanoid" id="A0A0D0CAM4"/>
<evidence type="ECO:0000256" key="1">
    <source>
        <dbReference type="SAM" id="Coils"/>
    </source>
</evidence>
<evidence type="ECO:0000313" key="2">
    <source>
        <dbReference type="EMBL" id="KIK72638.1"/>
    </source>
</evidence>